<dbReference type="EMBL" id="GBRH01248659">
    <property type="protein sequence ID" value="JAD49236.1"/>
    <property type="molecule type" value="Transcribed_RNA"/>
</dbReference>
<sequence length="11" mass="1250">MLRQQTNSSVS</sequence>
<reference evidence="1" key="2">
    <citation type="journal article" date="2015" name="Data Brief">
        <title>Shoot transcriptome of the giant reed, Arundo donax.</title>
        <authorList>
            <person name="Barrero R.A."/>
            <person name="Guerrero F.D."/>
            <person name="Moolhuijzen P."/>
            <person name="Goolsby J.A."/>
            <person name="Tidwell J."/>
            <person name="Bellgard S.E."/>
            <person name="Bellgard M.I."/>
        </authorList>
    </citation>
    <scope>NUCLEOTIDE SEQUENCE</scope>
    <source>
        <tissue evidence="1">Shoot tissue taken approximately 20 cm above the soil surface</tissue>
    </source>
</reference>
<protein>
    <submittedName>
        <fullName evidence="1">Uncharacterized protein</fullName>
    </submittedName>
</protein>
<accession>A0A0A9ADP3</accession>
<reference evidence="1" key="1">
    <citation type="submission" date="2014-09" db="EMBL/GenBank/DDBJ databases">
        <authorList>
            <person name="Magalhaes I.L.F."/>
            <person name="Oliveira U."/>
            <person name="Santos F.R."/>
            <person name="Vidigal T.H.D.A."/>
            <person name="Brescovit A.D."/>
            <person name="Santos A.J."/>
        </authorList>
    </citation>
    <scope>NUCLEOTIDE SEQUENCE</scope>
    <source>
        <tissue evidence="1">Shoot tissue taken approximately 20 cm above the soil surface</tissue>
    </source>
</reference>
<name>A0A0A9ADP3_ARUDO</name>
<proteinExistence type="predicted"/>
<organism evidence="1">
    <name type="scientific">Arundo donax</name>
    <name type="common">Giant reed</name>
    <name type="synonym">Donax arundinaceus</name>
    <dbReference type="NCBI Taxonomy" id="35708"/>
    <lineage>
        <taxon>Eukaryota</taxon>
        <taxon>Viridiplantae</taxon>
        <taxon>Streptophyta</taxon>
        <taxon>Embryophyta</taxon>
        <taxon>Tracheophyta</taxon>
        <taxon>Spermatophyta</taxon>
        <taxon>Magnoliopsida</taxon>
        <taxon>Liliopsida</taxon>
        <taxon>Poales</taxon>
        <taxon>Poaceae</taxon>
        <taxon>PACMAD clade</taxon>
        <taxon>Arundinoideae</taxon>
        <taxon>Arundineae</taxon>
        <taxon>Arundo</taxon>
    </lineage>
</organism>
<evidence type="ECO:0000313" key="1">
    <source>
        <dbReference type="EMBL" id="JAD49236.1"/>
    </source>
</evidence>